<dbReference type="GO" id="GO:0016020">
    <property type="term" value="C:membrane"/>
    <property type="evidence" value="ECO:0007669"/>
    <property type="project" value="InterPro"/>
</dbReference>
<comment type="caution">
    <text evidence="3">The sequence shown here is derived from an EMBL/GenBank/DDBJ whole genome shotgun (WGS) entry which is preliminary data.</text>
</comment>
<dbReference type="PANTHER" id="PTHR33219">
    <property type="entry name" value="YLMG HOMOLOG PROTEIN 2, CHLOROPLASTIC"/>
    <property type="match status" value="1"/>
</dbReference>
<dbReference type="PATRIC" id="fig|1423806.3.peg.1840"/>
<keyword evidence="2" id="KW-0812">Transmembrane</keyword>
<comment type="similarity">
    <text evidence="1">Belongs to the YggT family.</text>
</comment>
<feature type="transmembrane region" description="Helical" evidence="2">
    <location>
        <begin position="12"/>
        <end position="32"/>
    </location>
</feature>
<dbReference type="OrthoDB" id="47652at2"/>
<dbReference type="PANTHER" id="PTHR33219:SF14">
    <property type="entry name" value="PROTEIN COFACTOR ASSEMBLY OF COMPLEX C SUBUNIT B CCB3, CHLOROPLASTIC-RELATED"/>
    <property type="match status" value="1"/>
</dbReference>
<sequence length="92" mass="10503">MIITIFDRLFELYSLAIVAFVLMSWFPGAYQTKLGQFLGRICQPYLGFFDRFIPPLGGISFSPIVALVALQFIKYGFDLVLISLLNLWSIVF</sequence>
<dbReference type="EMBL" id="AYZF01000017">
    <property type="protein sequence ID" value="KRN05261.1"/>
    <property type="molecule type" value="Genomic_DNA"/>
</dbReference>
<reference evidence="3 4" key="1">
    <citation type="journal article" date="2015" name="Genome Announc.">
        <title>Expanding the biotechnology potential of lactobacilli through comparative genomics of 213 strains and associated genera.</title>
        <authorList>
            <person name="Sun Z."/>
            <person name="Harris H.M."/>
            <person name="McCann A."/>
            <person name="Guo C."/>
            <person name="Argimon S."/>
            <person name="Zhang W."/>
            <person name="Yang X."/>
            <person name="Jeffery I.B."/>
            <person name="Cooney J.C."/>
            <person name="Kagawa T.F."/>
            <person name="Liu W."/>
            <person name="Song Y."/>
            <person name="Salvetti E."/>
            <person name="Wrobel A."/>
            <person name="Rasinkangas P."/>
            <person name="Parkhill J."/>
            <person name="Rea M.C."/>
            <person name="O'Sullivan O."/>
            <person name="Ritari J."/>
            <person name="Douillard F.P."/>
            <person name="Paul Ross R."/>
            <person name="Yang R."/>
            <person name="Briner A.E."/>
            <person name="Felis G.E."/>
            <person name="de Vos W.M."/>
            <person name="Barrangou R."/>
            <person name="Klaenhammer T.R."/>
            <person name="Caufield P.W."/>
            <person name="Cui Y."/>
            <person name="Zhang H."/>
            <person name="O'Toole P.W."/>
        </authorList>
    </citation>
    <scope>NUCLEOTIDE SEQUENCE [LARGE SCALE GENOMIC DNA]</scope>
    <source>
        <strain evidence="3 4">DSM 21376</strain>
    </source>
</reference>
<protein>
    <recommendedName>
        <fullName evidence="5">Cell division membrane protein</fullName>
    </recommendedName>
</protein>
<keyword evidence="4" id="KW-1185">Reference proteome</keyword>
<dbReference type="Proteomes" id="UP000050961">
    <property type="component" value="Unassembled WGS sequence"/>
</dbReference>
<evidence type="ECO:0000256" key="1">
    <source>
        <dbReference type="ARBA" id="ARBA00010894"/>
    </source>
</evidence>
<name>A0A023CUR2_9LACO</name>
<keyword evidence="2" id="KW-0472">Membrane</keyword>
<dbReference type="InterPro" id="IPR003425">
    <property type="entry name" value="CCB3/YggT"/>
</dbReference>
<keyword evidence="2" id="KW-1133">Transmembrane helix</keyword>
<organism evidence="3 4">
    <name type="scientific">Liquorilactobacillus sucicola DSM 21376 = JCM 15457</name>
    <dbReference type="NCBI Taxonomy" id="1423806"/>
    <lineage>
        <taxon>Bacteria</taxon>
        <taxon>Bacillati</taxon>
        <taxon>Bacillota</taxon>
        <taxon>Bacilli</taxon>
        <taxon>Lactobacillales</taxon>
        <taxon>Lactobacillaceae</taxon>
        <taxon>Liquorilactobacillus</taxon>
    </lineage>
</organism>
<dbReference type="STRING" id="1423806.FD15_GL001808"/>
<gene>
    <name evidence="3" type="ORF">FD15_GL001808</name>
</gene>
<accession>A0A023CUR2</accession>
<dbReference type="RefSeq" id="WP_034986663.1">
    <property type="nucleotide sequence ID" value="NZ_AYZF01000017.1"/>
</dbReference>
<proteinExistence type="inferred from homology"/>
<dbReference type="eggNOG" id="COG0762">
    <property type="taxonomic scope" value="Bacteria"/>
</dbReference>
<evidence type="ECO:0000313" key="4">
    <source>
        <dbReference type="Proteomes" id="UP000050961"/>
    </source>
</evidence>
<dbReference type="AlphaFoldDB" id="A0A023CUR2"/>
<evidence type="ECO:0000313" key="3">
    <source>
        <dbReference type="EMBL" id="KRN05261.1"/>
    </source>
</evidence>
<evidence type="ECO:0000256" key="2">
    <source>
        <dbReference type="SAM" id="Phobius"/>
    </source>
</evidence>
<feature type="transmembrane region" description="Helical" evidence="2">
    <location>
        <begin position="52"/>
        <end position="70"/>
    </location>
</feature>
<evidence type="ECO:0008006" key="5">
    <source>
        <dbReference type="Google" id="ProtNLM"/>
    </source>
</evidence>
<dbReference type="Pfam" id="PF02325">
    <property type="entry name" value="CCB3_YggT"/>
    <property type="match status" value="1"/>
</dbReference>